<feature type="non-terminal residue" evidence="14">
    <location>
        <position position="158"/>
    </location>
</feature>
<sequence>MQYKISKQEYSQLHFSTVDYCVFGALLLFSTGIGIYFGYIKKKPVKPKRDEEPKDHNVPDFGSKGMSEYMLGSRQMKVFPVAMSLVASYISGATMLGTPSEIYNYGTQYWLIIISVVLTAIVVSKVYMPVFCALRVSTSYEYLETRFGPSLRTIAAAL</sequence>
<dbReference type="Pfam" id="PF00474">
    <property type="entry name" value="SSF"/>
    <property type="match status" value="1"/>
</dbReference>
<proteinExistence type="inferred from homology"/>
<evidence type="ECO:0000256" key="4">
    <source>
        <dbReference type="ARBA" id="ARBA00022475"/>
    </source>
</evidence>
<evidence type="ECO:0000256" key="7">
    <source>
        <dbReference type="ARBA" id="ARBA00023053"/>
    </source>
</evidence>
<evidence type="ECO:0000256" key="8">
    <source>
        <dbReference type="ARBA" id="ARBA00023065"/>
    </source>
</evidence>
<keyword evidence="13" id="KW-1185">Reference proteome</keyword>
<evidence type="ECO:0000313" key="14">
    <source>
        <dbReference type="RefSeq" id="XP_049317955.1"/>
    </source>
</evidence>
<evidence type="ECO:0000256" key="12">
    <source>
        <dbReference type="SAM" id="Phobius"/>
    </source>
</evidence>
<reference evidence="14" key="1">
    <citation type="submission" date="2025-08" db="UniProtKB">
        <authorList>
            <consortium name="RefSeq"/>
        </authorList>
    </citation>
    <scope>IDENTIFICATION</scope>
</reference>
<feature type="transmembrane region" description="Helical" evidence="12">
    <location>
        <begin position="20"/>
        <end position="39"/>
    </location>
</feature>
<accession>A0ABM3K904</accession>
<keyword evidence="6 12" id="KW-1133">Transmembrane helix</keyword>
<evidence type="ECO:0000256" key="6">
    <source>
        <dbReference type="ARBA" id="ARBA00022989"/>
    </source>
</evidence>
<keyword evidence="3" id="KW-0813">Transport</keyword>
<evidence type="ECO:0000256" key="1">
    <source>
        <dbReference type="ARBA" id="ARBA00004651"/>
    </source>
</evidence>
<keyword evidence="4" id="KW-1003">Cell membrane</keyword>
<dbReference type="InterPro" id="IPR038377">
    <property type="entry name" value="Na/Glc_symporter_sf"/>
</dbReference>
<evidence type="ECO:0000256" key="11">
    <source>
        <dbReference type="RuleBase" id="RU362091"/>
    </source>
</evidence>
<keyword evidence="5 12" id="KW-0812">Transmembrane</keyword>
<name>A0ABM3K904_BACDO</name>
<keyword evidence="8" id="KW-0406">Ion transport</keyword>
<evidence type="ECO:0000256" key="10">
    <source>
        <dbReference type="ARBA" id="ARBA00023201"/>
    </source>
</evidence>
<organism evidence="13 14">
    <name type="scientific">Bactrocera dorsalis</name>
    <name type="common">Oriental fruit fly</name>
    <name type="synonym">Dacus dorsalis</name>
    <dbReference type="NCBI Taxonomy" id="27457"/>
    <lineage>
        <taxon>Eukaryota</taxon>
        <taxon>Metazoa</taxon>
        <taxon>Ecdysozoa</taxon>
        <taxon>Arthropoda</taxon>
        <taxon>Hexapoda</taxon>
        <taxon>Insecta</taxon>
        <taxon>Pterygota</taxon>
        <taxon>Neoptera</taxon>
        <taxon>Endopterygota</taxon>
        <taxon>Diptera</taxon>
        <taxon>Brachycera</taxon>
        <taxon>Muscomorpha</taxon>
        <taxon>Tephritoidea</taxon>
        <taxon>Tephritidae</taxon>
        <taxon>Bactrocera</taxon>
        <taxon>Bactrocera</taxon>
    </lineage>
</organism>
<dbReference type="PROSITE" id="PS50283">
    <property type="entry name" value="NA_SOLUT_SYMP_3"/>
    <property type="match status" value="1"/>
</dbReference>
<dbReference type="PANTHER" id="PTHR42985">
    <property type="entry name" value="SODIUM-COUPLED MONOCARBOXYLATE TRANSPORTER"/>
    <property type="match status" value="1"/>
</dbReference>
<gene>
    <name evidence="14" type="primary">LOC125780201</name>
</gene>
<evidence type="ECO:0000256" key="5">
    <source>
        <dbReference type="ARBA" id="ARBA00022692"/>
    </source>
</evidence>
<dbReference type="GeneID" id="125780201"/>
<evidence type="ECO:0000313" key="13">
    <source>
        <dbReference type="Proteomes" id="UP001652620"/>
    </source>
</evidence>
<protein>
    <submittedName>
        <fullName evidence="14">Sodium-coupled monocarboxylate transporter 1-like</fullName>
    </submittedName>
</protein>
<keyword evidence="10" id="KW-0739">Sodium transport</keyword>
<dbReference type="PANTHER" id="PTHR42985:SF41">
    <property type="entry name" value="GH19970P-RELATED"/>
    <property type="match status" value="1"/>
</dbReference>
<comment type="similarity">
    <text evidence="2 11">Belongs to the sodium:solute symporter (SSF) (TC 2.A.21) family.</text>
</comment>
<evidence type="ECO:0000256" key="2">
    <source>
        <dbReference type="ARBA" id="ARBA00006434"/>
    </source>
</evidence>
<keyword evidence="7" id="KW-0915">Sodium</keyword>
<feature type="transmembrane region" description="Helical" evidence="12">
    <location>
        <begin position="109"/>
        <end position="128"/>
    </location>
</feature>
<evidence type="ECO:0000256" key="9">
    <source>
        <dbReference type="ARBA" id="ARBA00023136"/>
    </source>
</evidence>
<dbReference type="RefSeq" id="XP_049317955.1">
    <property type="nucleotide sequence ID" value="XM_049461998.1"/>
</dbReference>
<dbReference type="Proteomes" id="UP001652620">
    <property type="component" value="Unplaced"/>
</dbReference>
<feature type="transmembrane region" description="Helical" evidence="12">
    <location>
        <begin position="78"/>
        <end position="97"/>
    </location>
</feature>
<keyword evidence="9 12" id="KW-0472">Membrane</keyword>
<dbReference type="Gene3D" id="1.20.1730.10">
    <property type="entry name" value="Sodium/glucose cotransporter"/>
    <property type="match status" value="1"/>
</dbReference>
<comment type="subcellular location">
    <subcellularLocation>
        <location evidence="1">Cell membrane</location>
        <topology evidence="1">Multi-pass membrane protein</topology>
    </subcellularLocation>
</comment>
<dbReference type="InterPro" id="IPR001734">
    <property type="entry name" value="Na/solute_symporter"/>
</dbReference>
<dbReference type="InterPro" id="IPR051163">
    <property type="entry name" value="Sodium:Solute_Symporter_SSF"/>
</dbReference>
<evidence type="ECO:0000256" key="3">
    <source>
        <dbReference type="ARBA" id="ARBA00022448"/>
    </source>
</evidence>